<gene>
    <name evidence="6" type="ORF">FH972_000039</name>
</gene>
<dbReference type="Pfam" id="PF00293">
    <property type="entry name" value="NUDIX"/>
    <property type="match status" value="1"/>
</dbReference>
<dbReference type="Gene3D" id="3.40.630.30">
    <property type="match status" value="1"/>
</dbReference>
<dbReference type="FunFam" id="3.90.79.10:FF:000015">
    <property type="entry name" value="Nudix hydrolase 8"/>
    <property type="match status" value="1"/>
</dbReference>
<protein>
    <recommendedName>
        <fullName evidence="5">Nudix hydrolase domain-containing protein</fullName>
    </recommendedName>
</protein>
<dbReference type="PROSITE" id="PS51462">
    <property type="entry name" value="NUDIX"/>
    <property type="match status" value="1"/>
</dbReference>
<proteinExistence type="inferred from homology"/>
<keyword evidence="2" id="KW-0479">Metal-binding</keyword>
<reference evidence="6 7" key="1">
    <citation type="submission" date="2019-06" db="EMBL/GenBank/DDBJ databases">
        <title>A chromosomal-level reference genome of Carpinus fangiana (Coryloideae, Betulaceae).</title>
        <authorList>
            <person name="Yang X."/>
            <person name="Wang Z."/>
            <person name="Zhang L."/>
            <person name="Hao G."/>
            <person name="Liu J."/>
            <person name="Yang Y."/>
        </authorList>
    </citation>
    <scope>NUCLEOTIDE SEQUENCE [LARGE SCALE GENOMIC DNA]</scope>
    <source>
        <strain evidence="6">Cfa_2016G</strain>
        <tissue evidence="6">Leaf</tissue>
    </source>
</reference>
<dbReference type="Proteomes" id="UP000327013">
    <property type="component" value="Chromosome 1"/>
</dbReference>
<name>A0A5N6Q7J8_9ROSI</name>
<keyword evidence="3 4" id="KW-0378">Hydrolase</keyword>
<dbReference type="InterPro" id="IPR020476">
    <property type="entry name" value="Nudix_hydrolase"/>
</dbReference>
<dbReference type="InterPro" id="IPR020084">
    <property type="entry name" value="NUDIX_hydrolase_CS"/>
</dbReference>
<dbReference type="Gene3D" id="3.90.79.10">
    <property type="entry name" value="Nucleoside Triphosphate Pyrophosphohydrolase"/>
    <property type="match status" value="1"/>
</dbReference>
<evidence type="ECO:0000313" key="6">
    <source>
        <dbReference type="EMBL" id="KAE7995218.1"/>
    </source>
</evidence>
<dbReference type="GO" id="GO:0047631">
    <property type="term" value="F:ADP-ribose diphosphatase activity"/>
    <property type="evidence" value="ECO:0007669"/>
    <property type="project" value="TreeGrafter"/>
</dbReference>
<dbReference type="InterPro" id="IPR015797">
    <property type="entry name" value="NUDIX_hydrolase-like_dom_sf"/>
</dbReference>
<dbReference type="InterPro" id="IPR040618">
    <property type="entry name" value="Pre-Nudix"/>
</dbReference>
<comment type="similarity">
    <text evidence="1 4">Belongs to the Nudix hydrolase family.</text>
</comment>
<dbReference type="SUPFAM" id="SSF55811">
    <property type="entry name" value="Nudix"/>
    <property type="match status" value="1"/>
</dbReference>
<dbReference type="AlphaFoldDB" id="A0A5N6Q7J8"/>
<dbReference type="FunFam" id="3.40.630.30:FF:000016">
    <property type="entry name" value="nudix hydrolase 2"/>
    <property type="match status" value="1"/>
</dbReference>
<dbReference type="InterPro" id="IPR000086">
    <property type="entry name" value="NUDIX_hydrolase_dom"/>
</dbReference>
<organism evidence="6 7">
    <name type="scientific">Carpinus fangiana</name>
    <dbReference type="NCBI Taxonomy" id="176857"/>
    <lineage>
        <taxon>Eukaryota</taxon>
        <taxon>Viridiplantae</taxon>
        <taxon>Streptophyta</taxon>
        <taxon>Embryophyta</taxon>
        <taxon>Tracheophyta</taxon>
        <taxon>Spermatophyta</taxon>
        <taxon>Magnoliopsida</taxon>
        <taxon>eudicotyledons</taxon>
        <taxon>Gunneridae</taxon>
        <taxon>Pentapetalae</taxon>
        <taxon>rosids</taxon>
        <taxon>fabids</taxon>
        <taxon>Fagales</taxon>
        <taxon>Betulaceae</taxon>
        <taxon>Carpinus</taxon>
    </lineage>
</organism>
<dbReference type="GO" id="GO:0035529">
    <property type="term" value="F:NADH pyrophosphatase activity"/>
    <property type="evidence" value="ECO:0007669"/>
    <property type="project" value="TreeGrafter"/>
</dbReference>
<evidence type="ECO:0000259" key="5">
    <source>
        <dbReference type="PROSITE" id="PS51462"/>
    </source>
</evidence>
<dbReference type="GO" id="GO:0046872">
    <property type="term" value="F:metal ion binding"/>
    <property type="evidence" value="ECO:0007669"/>
    <property type="project" value="UniProtKB-KW"/>
</dbReference>
<dbReference type="PRINTS" id="PR00502">
    <property type="entry name" value="NUDIXFAMILY"/>
</dbReference>
<evidence type="ECO:0000256" key="3">
    <source>
        <dbReference type="ARBA" id="ARBA00022801"/>
    </source>
</evidence>
<dbReference type="EMBL" id="CM017321">
    <property type="protein sequence ID" value="KAE7995218.1"/>
    <property type="molecule type" value="Genomic_DNA"/>
</dbReference>
<dbReference type="OrthoDB" id="447842at2759"/>
<dbReference type="PROSITE" id="PS00893">
    <property type="entry name" value="NUDIX_BOX"/>
    <property type="match status" value="1"/>
</dbReference>
<dbReference type="PANTHER" id="PTHR13994:SF29">
    <property type="entry name" value="NUDIX HYDROLASE 2"/>
    <property type="match status" value="1"/>
</dbReference>
<evidence type="ECO:0000256" key="1">
    <source>
        <dbReference type="ARBA" id="ARBA00005582"/>
    </source>
</evidence>
<sequence>MPGKEVVVVGESEWQSLKLLTAVEDEFGGLNVEMADQPMDAAVFAIKLRASISCWRLQGKKGVWMKIPIEQSSLVDAAVKEGFWYHHAEPNYLMLLYWLPQGAHSLPGNATHRVGVGAFVMNDRRELLVVQEKYGFFRGKGIWKLPTGVVDEGEDIFAAAVREVKEETGVDADFVEVLAFRQSLKSFFQKSDLFFVCMLRPRSFDIQIQESEIDAAKWMPFEEYAAQPFIQKDELMNNVVDICLEKIDREYSGFTLMRSTSSISGKKRYLYLNSSSLEIRSNMLVGPRI</sequence>
<evidence type="ECO:0000256" key="4">
    <source>
        <dbReference type="RuleBase" id="RU003476"/>
    </source>
</evidence>
<evidence type="ECO:0000313" key="7">
    <source>
        <dbReference type="Proteomes" id="UP000327013"/>
    </source>
</evidence>
<dbReference type="GO" id="GO:0051287">
    <property type="term" value="F:NAD binding"/>
    <property type="evidence" value="ECO:0007669"/>
    <property type="project" value="TreeGrafter"/>
</dbReference>
<dbReference type="CDD" id="cd04670">
    <property type="entry name" value="NUDIX_ASFGF2_Nudt6"/>
    <property type="match status" value="1"/>
</dbReference>
<dbReference type="PANTHER" id="PTHR13994">
    <property type="entry name" value="NUDIX HYDROLASE RELATED"/>
    <property type="match status" value="1"/>
</dbReference>
<dbReference type="InterPro" id="IPR003293">
    <property type="entry name" value="Nudix_hydrolase6-like"/>
</dbReference>
<feature type="domain" description="Nudix hydrolase" evidence="5">
    <location>
        <begin position="111"/>
        <end position="248"/>
    </location>
</feature>
<accession>A0A5N6Q7J8</accession>
<dbReference type="Pfam" id="PF18290">
    <property type="entry name" value="Nudix_hydro"/>
    <property type="match status" value="1"/>
</dbReference>
<dbReference type="PRINTS" id="PR01356">
    <property type="entry name" value="GFGPROTEIN"/>
</dbReference>
<evidence type="ECO:0000256" key="2">
    <source>
        <dbReference type="ARBA" id="ARBA00022723"/>
    </source>
</evidence>
<keyword evidence="7" id="KW-1185">Reference proteome</keyword>